<comment type="pathway">
    <text evidence="1 13">Cell wall biogenesis; peptidoglycan biosynthesis.</text>
</comment>
<dbReference type="AlphaFoldDB" id="A0A3N0DTW5"/>
<keyword evidence="7" id="KW-0472">Membrane</keyword>
<dbReference type="SUPFAM" id="SSF141523">
    <property type="entry name" value="L,D-transpeptidase catalytic domain-like"/>
    <property type="match status" value="1"/>
</dbReference>
<evidence type="ECO:0000256" key="4">
    <source>
        <dbReference type="ARBA" id="ARBA00022729"/>
    </source>
</evidence>
<dbReference type="InterPro" id="IPR005490">
    <property type="entry name" value="LD_TPept_cat_dom"/>
</dbReference>
<dbReference type="FunFam" id="2.40.440.10:FF:000005">
    <property type="entry name" value="L,D-transpeptidase 2"/>
    <property type="match status" value="1"/>
</dbReference>
<dbReference type="EMBL" id="RJSG01000002">
    <property type="protein sequence ID" value="RNL79050.1"/>
    <property type="molecule type" value="Genomic_DNA"/>
</dbReference>
<dbReference type="GO" id="GO:0071555">
    <property type="term" value="P:cell wall organization"/>
    <property type="evidence" value="ECO:0007669"/>
    <property type="project" value="UniProtKB-UniRule"/>
</dbReference>
<dbReference type="RefSeq" id="WP_123233552.1">
    <property type="nucleotide sequence ID" value="NZ_RJSG01000002.1"/>
</dbReference>
<evidence type="ECO:0000256" key="10">
    <source>
        <dbReference type="ARBA" id="ARBA00023315"/>
    </source>
</evidence>
<reference evidence="16 17" key="1">
    <citation type="submission" date="2018-11" db="EMBL/GenBank/DDBJ databases">
        <authorList>
            <person name="Li F."/>
        </authorList>
    </citation>
    <scope>NUCLEOTIDE SEQUENCE [LARGE SCALE GENOMIC DNA]</scope>
    <source>
        <strain evidence="16 17">KIS18-7</strain>
    </source>
</reference>
<keyword evidence="3" id="KW-0808">Transferase</keyword>
<dbReference type="Gene3D" id="2.40.440.10">
    <property type="entry name" value="L,D-transpeptidase catalytic domain-like"/>
    <property type="match status" value="1"/>
</dbReference>
<dbReference type="PANTHER" id="PTHR30582">
    <property type="entry name" value="L,D-TRANSPEPTIDASE"/>
    <property type="match status" value="1"/>
</dbReference>
<keyword evidence="2" id="KW-1003">Cell membrane</keyword>
<sequence length="398" mass="42501">MRSRRIWAASSVALLMAFATACGGSSKSPGTNPQPGGAPSSSAAATSAAAISSSIASGAVNVKVNRSVRLNVVDGTFSSVSVEGGGPLAGELSADKLSWQSTGRLQPGVTYRINGVAVDDKGLQKIYTARFRTEKLSLDKQTYPSFFPQPGATVGVGLPAIIKFDVPVKDHRSIQRHLKVTTVPAQAGAFHWISDTEVHWRPAKYWIPGTKVTVRADIDSVPAGNGVFGQKSRSSSFTIGRSMISKVNTKTDQMQVFKNGKLIRTIPITTGRQPEFTTRSGTKVIIEKDRRHDMNSETIGIDPNGPNGYNLKGVEFAMRLTYSGEFIHAAPWSVASQGHANVSHGCTGMSTANAGWLYSNSIVGDVVEYTGTSRMMTLTNGIGDWNLPFSQYKQGSAL</sequence>
<dbReference type="InterPro" id="IPR038063">
    <property type="entry name" value="Transpep_catalytic_dom"/>
</dbReference>
<evidence type="ECO:0000256" key="9">
    <source>
        <dbReference type="ARBA" id="ARBA00023288"/>
    </source>
</evidence>
<keyword evidence="11 13" id="KW-0961">Cell wall biogenesis/degradation</keyword>
<keyword evidence="4 14" id="KW-0732">Signal</keyword>
<dbReference type="PANTHER" id="PTHR30582:SF2">
    <property type="entry name" value="L,D-TRANSPEPTIDASE YCIB-RELATED"/>
    <property type="match status" value="1"/>
</dbReference>
<dbReference type="Proteomes" id="UP000277094">
    <property type="component" value="Unassembled WGS sequence"/>
</dbReference>
<evidence type="ECO:0000256" key="6">
    <source>
        <dbReference type="ARBA" id="ARBA00022984"/>
    </source>
</evidence>
<comment type="caution">
    <text evidence="16">The sequence shown here is derived from an EMBL/GenBank/DDBJ whole genome shotgun (WGS) entry which is preliminary data.</text>
</comment>
<dbReference type="GO" id="GO:0018104">
    <property type="term" value="P:peptidoglycan-protein cross-linking"/>
    <property type="evidence" value="ECO:0007669"/>
    <property type="project" value="TreeGrafter"/>
</dbReference>
<feature type="domain" description="L,D-TPase catalytic" evidence="15">
    <location>
        <begin position="243"/>
        <end position="370"/>
    </location>
</feature>
<evidence type="ECO:0000256" key="13">
    <source>
        <dbReference type="PROSITE-ProRule" id="PRU01373"/>
    </source>
</evidence>
<feature type="active site" description="Nucleophile" evidence="13">
    <location>
        <position position="346"/>
    </location>
</feature>
<accession>A0A3N0DTW5</accession>
<protein>
    <recommendedName>
        <fullName evidence="15">L,D-TPase catalytic domain-containing protein</fullName>
    </recommendedName>
</protein>
<evidence type="ECO:0000256" key="12">
    <source>
        <dbReference type="ARBA" id="ARBA00060592"/>
    </source>
</evidence>
<dbReference type="GO" id="GO:0005576">
    <property type="term" value="C:extracellular region"/>
    <property type="evidence" value="ECO:0007669"/>
    <property type="project" value="TreeGrafter"/>
</dbReference>
<dbReference type="InterPro" id="IPR041280">
    <property type="entry name" value="Big_10"/>
</dbReference>
<feature type="chain" id="PRO_5017925338" description="L,D-TPase catalytic domain-containing protein" evidence="14">
    <location>
        <begin position="22"/>
        <end position="398"/>
    </location>
</feature>
<proteinExistence type="predicted"/>
<keyword evidence="5 13" id="KW-0133">Cell shape</keyword>
<dbReference type="Pfam" id="PF03734">
    <property type="entry name" value="YkuD"/>
    <property type="match status" value="1"/>
</dbReference>
<dbReference type="GO" id="GO:0071972">
    <property type="term" value="F:peptidoglycan L,D-transpeptidase activity"/>
    <property type="evidence" value="ECO:0007669"/>
    <property type="project" value="TreeGrafter"/>
</dbReference>
<evidence type="ECO:0000256" key="5">
    <source>
        <dbReference type="ARBA" id="ARBA00022960"/>
    </source>
</evidence>
<feature type="active site" description="Proton donor/acceptor" evidence="13">
    <location>
        <position position="328"/>
    </location>
</feature>
<dbReference type="Gene3D" id="2.60.40.3780">
    <property type="match status" value="1"/>
</dbReference>
<keyword evidence="9" id="KW-0449">Lipoprotein</keyword>
<feature type="signal peptide" evidence="14">
    <location>
        <begin position="1"/>
        <end position="21"/>
    </location>
</feature>
<dbReference type="InterPro" id="IPR050979">
    <property type="entry name" value="LD-transpeptidase"/>
</dbReference>
<evidence type="ECO:0000256" key="1">
    <source>
        <dbReference type="ARBA" id="ARBA00004752"/>
    </source>
</evidence>
<dbReference type="Gene3D" id="2.60.40.3710">
    <property type="match status" value="1"/>
</dbReference>
<evidence type="ECO:0000259" key="15">
    <source>
        <dbReference type="PROSITE" id="PS52029"/>
    </source>
</evidence>
<keyword evidence="10" id="KW-0012">Acyltransferase</keyword>
<evidence type="ECO:0000256" key="11">
    <source>
        <dbReference type="ARBA" id="ARBA00023316"/>
    </source>
</evidence>
<evidence type="ECO:0000256" key="2">
    <source>
        <dbReference type="ARBA" id="ARBA00022475"/>
    </source>
</evidence>
<dbReference type="PROSITE" id="PS52029">
    <property type="entry name" value="LD_TPASE"/>
    <property type="match status" value="1"/>
</dbReference>
<dbReference type="CDD" id="cd16913">
    <property type="entry name" value="YkuD_like"/>
    <property type="match status" value="1"/>
</dbReference>
<organism evidence="16 17">
    <name type="scientific">Nocardioides marmorisolisilvae</name>
    <dbReference type="NCBI Taxonomy" id="1542737"/>
    <lineage>
        <taxon>Bacteria</taxon>
        <taxon>Bacillati</taxon>
        <taxon>Actinomycetota</taxon>
        <taxon>Actinomycetes</taxon>
        <taxon>Propionibacteriales</taxon>
        <taxon>Nocardioidaceae</taxon>
        <taxon>Nocardioides</taxon>
    </lineage>
</organism>
<name>A0A3N0DTW5_9ACTN</name>
<evidence type="ECO:0000313" key="16">
    <source>
        <dbReference type="EMBL" id="RNL79050.1"/>
    </source>
</evidence>
<evidence type="ECO:0000256" key="7">
    <source>
        <dbReference type="ARBA" id="ARBA00023136"/>
    </source>
</evidence>
<evidence type="ECO:0000256" key="14">
    <source>
        <dbReference type="SAM" id="SignalP"/>
    </source>
</evidence>
<dbReference type="OrthoDB" id="5242354at2"/>
<dbReference type="CDD" id="cd13432">
    <property type="entry name" value="LDT_IgD_like_2"/>
    <property type="match status" value="1"/>
</dbReference>
<dbReference type="Pfam" id="PF17964">
    <property type="entry name" value="Big_10"/>
    <property type="match status" value="1"/>
</dbReference>
<dbReference type="GO" id="GO:0008360">
    <property type="term" value="P:regulation of cell shape"/>
    <property type="evidence" value="ECO:0007669"/>
    <property type="project" value="UniProtKB-UniRule"/>
</dbReference>
<comment type="pathway">
    <text evidence="12">Glycan biosynthesis.</text>
</comment>
<evidence type="ECO:0000256" key="8">
    <source>
        <dbReference type="ARBA" id="ARBA00023139"/>
    </source>
</evidence>
<keyword evidence="6 13" id="KW-0573">Peptidoglycan synthesis</keyword>
<dbReference type="UniPathway" id="UPA00219"/>
<gene>
    <name evidence="16" type="ORF">EFL95_08390</name>
</gene>
<dbReference type="PROSITE" id="PS51257">
    <property type="entry name" value="PROKAR_LIPOPROTEIN"/>
    <property type="match status" value="1"/>
</dbReference>
<evidence type="ECO:0000313" key="17">
    <source>
        <dbReference type="Proteomes" id="UP000277094"/>
    </source>
</evidence>
<keyword evidence="17" id="KW-1185">Reference proteome</keyword>
<keyword evidence="8" id="KW-0564">Palmitate</keyword>
<dbReference type="GO" id="GO:0016746">
    <property type="term" value="F:acyltransferase activity"/>
    <property type="evidence" value="ECO:0007669"/>
    <property type="project" value="UniProtKB-KW"/>
</dbReference>
<evidence type="ECO:0000256" key="3">
    <source>
        <dbReference type="ARBA" id="ARBA00022679"/>
    </source>
</evidence>